<evidence type="ECO:0000313" key="13">
    <source>
        <dbReference type="Proteomes" id="UP001165063"/>
    </source>
</evidence>
<dbReference type="GO" id="GO:0071949">
    <property type="term" value="F:FAD binding"/>
    <property type="evidence" value="ECO:0007669"/>
    <property type="project" value="UniProtKB-UniRule"/>
</dbReference>
<dbReference type="InterPro" id="IPR016169">
    <property type="entry name" value="FAD-bd_PCMH_sub2"/>
</dbReference>
<dbReference type="InterPro" id="IPR006093">
    <property type="entry name" value="Oxy_OxRdtase_FAD_BS"/>
</dbReference>
<comment type="caution">
    <text evidence="12">The sequence shown here is derived from an EMBL/GenBank/DDBJ whole genome shotgun (WGS) entry which is preliminary data.</text>
</comment>
<dbReference type="SUPFAM" id="SSF56176">
    <property type="entry name" value="FAD-binding/transporter-associated domain-like"/>
    <property type="match status" value="1"/>
</dbReference>
<dbReference type="InterPro" id="IPR030654">
    <property type="entry name" value="Sugar_lactone_oxidase"/>
</dbReference>
<dbReference type="NCBIfam" id="TIGR01678">
    <property type="entry name" value="FAD_lactone_ox"/>
    <property type="match status" value="1"/>
</dbReference>
<evidence type="ECO:0000256" key="9">
    <source>
        <dbReference type="ARBA" id="ARBA00033418"/>
    </source>
</evidence>
<dbReference type="InterPro" id="IPR007173">
    <property type="entry name" value="ALO_C"/>
</dbReference>
<keyword evidence="13" id="KW-1185">Reference proteome</keyword>
<keyword evidence="8 10" id="KW-0560">Oxidoreductase</keyword>
<dbReference type="AlphaFoldDB" id="A0A9W6Z1H8"/>
<dbReference type="PROSITE" id="PS00862">
    <property type="entry name" value="OX2_COVAL_FAD"/>
    <property type="match status" value="1"/>
</dbReference>
<keyword evidence="6 10" id="KW-0285">Flavoprotein</keyword>
<dbReference type="InterPro" id="IPR036318">
    <property type="entry name" value="FAD-bd_PCMH-like_sf"/>
</dbReference>
<gene>
    <name evidence="12" type="ORF">Amon01_000821000</name>
</gene>
<dbReference type="Proteomes" id="UP001165063">
    <property type="component" value="Unassembled WGS sequence"/>
</dbReference>
<dbReference type="PANTHER" id="PTHR43762">
    <property type="entry name" value="L-GULONOLACTONE OXIDASE"/>
    <property type="match status" value="1"/>
</dbReference>
<organism evidence="12 13">
    <name type="scientific">Ambrosiozyma monospora</name>
    <name type="common">Yeast</name>
    <name type="synonym">Endomycopsis monosporus</name>
    <dbReference type="NCBI Taxonomy" id="43982"/>
    <lineage>
        <taxon>Eukaryota</taxon>
        <taxon>Fungi</taxon>
        <taxon>Dikarya</taxon>
        <taxon>Ascomycota</taxon>
        <taxon>Saccharomycotina</taxon>
        <taxon>Pichiomycetes</taxon>
        <taxon>Pichiales</taxon>
        <taxon>Pichiaceae</taxon>
        <taxon>Ambrosiozyma</taxon>
    </lineage>
</organism>
<keyword evidence="7 10" id="KW-0274">FAD</keyword>
<dbReference type="InterPro" id="IPR010031">
    <property type="entry name" value="FAD_lactone_oxidase-like"/>
</dbReference>
<evidence type="ECO:0000256" key="6">
    <source>
        <dbReference type="ARBA" id="ARBA00022630"/>
    </source>
</evidence>
<evidence type="ECO:0000256" key="1">
    <source>
        <dbReference type="ARBA" id="ARBA00001974"/>
    </source>
</evidence>
<dbReference type="Gene3D" id="3.30.43.10">
    <property type="entry name" value="Uridine Diphospho-n-acetylenolpyruvylglucosamine Reductase, domain 2"/>
    <property type="match status" value="1"/>
</dbReference>
<protein>
    <recommendedName>
        <fullName evidence="5 10">D-arabinono-1,4-lactone oxidase</fullName>
        <shortName evidence="10">ALO</shortName>
        <ecNumber evidence="4 10">1.1.3.37</ecNumber>
    </recommendedName>
    <alternativeName>
        <fullName evidence="9 10">L-galactono-gamma-lactone oxidase</fullName>
    </alternativeName>
</protein>
<comment type="catalytic activity">
    <reaction evidence="10">
        <text>D-arabinono-1,4-lactone + O2 = dehydro-D-arabinono-1,4-lactone + H2O2 + H(+)</text>
        <dbReference type="Rhea" id="RHEA:23756"/>
        <dbReference type="ChEBI" id="CHEBI:15378"/>
        <dbReference type="ChEBI" id="CHEBI:15379"/>
        <dbReference type="ChEBI" id="CHEBI:16240"/>
        <dbReference type="ChEBI" id="CHEBI:16292"/>
        <dbReference type="ChEBI" id="CHEBI:58277"/>
        <dbReference type="EC" id="1.1.3.37"/>
    </reaction>
</comment>
<evidence type="ECO:0000256" key="4">
    <source>
        <dbReference type="ARBA" id="ARBA00013136"/>
    </source>
</evidence>
<evidence type="ECO:0000256" key="5">
    <source>
        <dbReference type="ARBA" id="ARBA00016426"/>
    </source>
</evidence>
<dbReference type="PIRSF" id="PIRSF000136">
    <property type="entry name" value="LGO_GLO"/>
    <property type="match status" value="1"/>
</dbReference>
<dbReference type="EMBL" id="BSXU01006973">
    <property type="protein sequence ID" value="GMG56143.1"/>
    <property type="molecule type" value="Genomic_DNA"/>
</dbReference>
<evidence type="ECO:0000313" key="12">
    <source>
        <dbReference type="EMBL" id="GMG56143.1"/>
    </source>
</evidence>
<dbReference type="GO" id="GO:0003885">
    <property type="term" value="F:D-arabinono-1,4-lactone oxidase activity"/>
    <property type="evidence" value="ECO:0007669"/>
    <property type="project" value="UniProtKB-UniRule"/>
</dbReference>
<dbReference type="Pfam" id="PF04030">
    <property type="entry name" value="ALO"/>
    <property type="match status" value="1"/>
</dbReference>
<dbReference type="Gene3D" id="3.30.70.2520">
    <property type="match status" value="1"/>
</dbReference>
<comment type="pathway">
    <text evidence="2 10">Cofactor biosynthesis; D-erythroascorbate biosynthesis; dehydro-D-arabinono-1,4-lactone from D-arabinose: step 2/2.</text>
</comment>
<comment type="cofactor">
    <cofactor evidence="1 10">
        <name>FAD</name>
        <dbReference type="ChEBI" id="CHEBI:57692"/>
    </cofactor>
</comment>
<dbReference type="Gene3D" id="3.30.465.10">
    <property type="match status" value="1"/>
</dbReference>
<comment type="subcellular location">
    <subcellularLocation>
        <location evidence="10">Mitochondrion membrane</location>
    </subcellularLocation>
</comment>
<dbReference type="EC" id="1.1.3.37" evidence="4 10"/>
<comment type="similarity">
    <text evidence="3 10">Belongs to the oxygen-dependent FAD-linked oxidoreductase family.</text>
</comment>
<evidence type="ECO:0000259" key="11">
    <source>
        <dbReference type="PROSITE" id="PS51387"/>
    </source>
</evidence>
<evidence type="ECO:0000256" key="7">
    <source>
        <dbReference type="ARBA" id="ARBA00022827"/>
    </source>
</evidence>
<feature type="domain" description="FAD-binding PCMH-type" evidence="11">
    <location>
        <begin position="24"/>
        <end position="198"/>
    </location>
</feature>
<dbReference type="InterPro" id="IPR016166">
    <property type="entry name" value="FAD-bd_PCMH"/>
</dbReference>
<dbReference type="OrthoDB" id="610608at2759"/>
<accession>A0A9W6Z1H8</accession>
<sequence>MTLPLHLQTLVVPNRRHKTWAKTFYCAPEYYFQPTTIEEIQLLVNEARKQRKSIMVVGSGHSPSDLTMTKEWLVNLDKFNKVVKETVSPDGKFTDLTVEAGIRVYELNDLLAEKGLAVQNLGSISDQSIAGIISTGTHGSSQYHGLVSQQVVELGLVNGMGELVKCSPTQNTNLFRAALLSLGKIGLISYVTLRTVPRYQIKSRQEVITFNTLLEEFENIWTSDEFIRVWWFPYTQRCILWRASKSEEPISKPRPSWYGTKMGRLFYQSLLWISVHVLPRLTPLVEKFVFSRQYGLTENYGGGDIAVQESVEGLNMDCLFSQFVDEWAAPMTNGPAILRSLASSIEQAAESGEFYVHAPIEVRCSNTTCTNSTEPQDLSGRAKVAPGPVYGNQLRPLLDNTPKLKWVPQDKITNNQLTLYINATMYRPFYTSVPTEKWFSVFEETMEAAGGKPHWAKNFIGTDKPIGVRGDGDMIGFSDTMEEWFNEDLKTFRKVRKSNDPDGVFLSGVEWVKRNGIVEPEEIERVLAWREEVDEDDEDEDDEKDE</sequence>
<dbReference type="InterPro" id="IPR016167">
    <property type="entry name" value="FAD-bd_PCMH_sub1"/>
</dbReference>
<dbReference type="PROSITE" id="PS51387">
    <property type="entry name" value="FAD_PCMH"/>
    <property type="match status" value="1"/>
</dbReference>
<proteinExistence type="inferred from homology"/>
<keyword evidence="10" id="KW-0496">Mitochondrion</keyword>
<dbReference type="PANTHER" id="PTHR43762:SF1">
    <property type="entry name" value="D-ARABINONO-1,4-LACTONE OXIDASE"/>
    <property type="match status" value="1"/>
</dbReference>
<reference evidence="12" key="1">
    <citation type="submission" date="2023-04" db="EMBL/GenBank/DDBJ databases">
        <title>Ambrosiozyma monospora NBRC 1965.</title>
        <authorList>
            <person name="Ichikawa N."/>
            <person name="Sato H."/>
            <person name="Tonouchi N."/>
        </authorList>
    </citation>
    <scope>NUCLEOTIDE SEQUENCE</scope>
    <source>
        <strain evidence="12">NBRC 1965</strain>
    </source>
</reference>
<evidence type="ECO:0000256" key="8">
    <source>
        <dbReference type="ARBA" id="ARBA00023002"/>
    </source>
</evidence>
<dbReference type="GO" id="GO:0031966">
    <property type="term" value="C:mitochondrial membrane"/>
    <property type="evidence" value="ECO:0007669"/>
    <property type="project" value="UniProtKB-SubCell"/>
</dbReference>
<evidence type="ECO:0000256" key="2">
    <source>
        <dbReference type="ARBA" id="ARBA00005083"/>
    </source>
</evidence>
<evidence type="ECO:0000256" key="3">
    <source>
        <dbReference type="ARBA" id="ARBA00005466"/>
    </source>
</evidence>
<dbReference type="InterPro" id="IPR006094">
    <property type="entry name" value="Oxid_FAD_bind_N"/>
</dbReference>
<evidence type="ECO:0000256" key="10">
    <source>
        <dbReference type="RuleBase" id="RU367158"/>
    </source>
</evidence>
<name>A0A9W6Z1H8_AMBMO</name>
<dbReference type="Pfam" id="PF01565">
    <property type="entry name" value="FAD_binding_4"/>
    <property type="match status" value="1"/>
</dbReference>